<feature type="compositionally biased region" description="Basic and acidic residues" evidence="13">
    <location>
        <begin position="123"/>
        <end position="133"/>
    </location>
</feature>
<evidence type="ECO:0000256" key="5">
    <source>
        <dbReference type="ARBA" id="ARBA00014962"/>
    </source>
</evidence>
<comment type="subcellular location">
    <subcellularLocation>
        <location evidence="2">Cell membrane</location>
        <topology evidence="2">Single-pass membrane protein</topology>
    </subcellularLocation>
</comment>
<evidence type="ECO:0000313" key="17">
    <source>
        <dbReference type="Proteomes" id="UP000027336"/>
    </source>
</evidence>
<evidence type="ECO:0000256" key="14">
    <source>
        <dbReference type="SAM" id="Phobius"/>
    </source>
</evidence>
<dbReference type="SMART" id="SM01323">
    <property type="entry name" value="YajC"/>
    <property type="match status" value="1"/>
</dbReference>
<evidence type="ECO:0000256" key="4">
    <source>
        <dbReference type="ARBA" id="ARBA00011718"/>
    </source>
</evidence>
<dbReference type="NCBIfam" id="TIGR00739">
    <property type="entry name" value="yajC"/>
    <property type="match status" value="1"/>
</dbReference>
<feature type="compositionally biased region" description="Basic residues" evidence="13">
    <location>
        <begin position="139"/>
        <end position="152"/>
    </location>
</feature>
<keyword evidence="9" id="KW-0653">Protein transport</keyword>
<dbReference type="Proteomes" id="UP000027336">
    <property type="component" value="Unassembled WGS sequence"/>
</dbReference>
<comment type="similarity">
    <text evidence="3">Belongs to the YajC family.</text>
</comment>
<dbReference type="PANTHER" id="PTHR33909:SF1">
    <property type="entry name" value="SEC TRANSLOCON ACCESSORY COMPLEX SUBUNIT YAJC"/>
    <property type="match status" value="1"/>
</dbReference>
<gene>
    <name evidence="15" type="ORF">BARRO_80012</name>
    <name evidence="16" type="ORF">O99_00537</name>
</gene>
<dbReference type="EMBL" id="FN645462">
    <property type="protein sequence ID" value="CBI78148.1"/>
    <property type="molecule type" value="Genomic_DNA"/>
</dbReference>
<keyword evidence="7" id="KW-1003">Cell membrane</keyword>
<keyword evidence="10 14" id="KW-1133">Transmembrane helix</keyword>
<dbReference type="InterPro" id="IPR003849">
    <property type="entry name" value="Preprotein_translocase_YajC"/>
</dbReference>
<dbReference type="PATRIC" id="fig|685782.3.peg.556"/>
<evidence type="ECO:0000256" key="10">
    <source>
        <dbReference type="ARBA" id="ARBA00022989"/>
    </source>
</evidence>
<keyword evidence="6" id="KW-0813">Transport</keyword>
<dbReference type="PRINTS" id="PR01853">
    <property type="entry name" value="YAJCTRNLCASE"/>
</dbReference>
<sequence length="152" mass="16934">MLITNAYAQTVSHTSNGTSFITFVPFILIFAIMYFLIIRPQRAQMKKRQEMLNAVRRGDTVITGGGILGKVTKVYDESGELEVEISEGIRIRVIRSTLADVRIKGEPLSEEKSKPSSKIKAPKTSESKVEVKKSVSAPKVKKVIQKKNKPKT</sequence>
<evidence type="ECO:0000313" key="15">
    <source>
        <dbReference type="EMBL" id="CBI78148.1"/>
    </source>
</evidence>
<comment type="subunit">
    <text evidence="4">Part of the SecDF-YidC-YajC translocase complex. The SecDF-YidC-YajC translocase forms a supercomplex with SecYEG, called the holo-translocon (HTL).</text>
</comment>
<proteinExistence type="inferred from homology"/>
<dbReference type="AlphaFoldDB" id="E6YMR0"/>
<keyword evidence="8 14" id="KW-0812">Transmembrane</keyword>
<organism evidence="15">
    <name type="scientific">Bartonella rochalimae ATCC BAA-1498</name>
    <dbReference type="NCBI Taxonomy" id="685782"/>
    <lineage>
        <taxon>Bacteria</taxon>
        <taxon>Pseudomonadati</taxon>
        <taxon>Pseudomonadota</taxon>
        <taxon>Alphaproteobacteria</taxon>
        <taxon>Hyphomicrobiales</taxon>
        <taxon>Bartonellaceae</taxon>
        <taxon>Bartonella</taxon>
    </lineage>
</organism>
<evidence type="ECO:0000256" key="13">
    <source>
        <dbReference type="SAM" id="MobiDB-lite"/>
    </source>
</evidence>
<keyword evidence="12 14" id="KW-0472">Membrane</keyword>
<dbReference type="OrthoDB" id="9811406at2"/>
<dbReference type="GO" id="GO:0015031">
    <property type="term" value="P:protein transport"/>
    <property type="evidence" value="ECO:0007669"/>
    <property type="project" value="UniProtKB-KW"/>
</dbReference>
<reference evidence="15" key="1">
    <citation type="journal article" date="2011" name="PLoS Genet.">
        <title>Parallel evolution of a type IV secretion system in radiating lineages of the host-restricted bacterial pathogen Bartonella.</title>
        <authorList>
            <person name="Engel P."/>
            <person name="Salzburger W."/>
            <person name="Liesch M."/>
            <person name="Chang C.C."/>
            <person name="Maruyama S."/>
            <person name="Lanz C."/>
            <person name="Calteau A."/>
            <person name="Lajus A."/>
            <person name="Medigue C."/>
            <person name="Schuster S.C."/>
            <person name="Dehio C."/>
        </authorList>
    </citation>
    <scope>NUCLEOTIDE SEQUENCE</scope>
    <source>
        <strain evidence="15">ATCC BAA-1498</strain>
    </source>
</reference>
<dbReference type="Pfam" id="PF02699">
    <property type="entry name" value="YajC"/>
    <property type="match status" value="1"/>
</dbReference>
<evidence type="ECO:0000256" key="3">
    <source>
        <dbReference type="ARBA" id="ARBA00006742"/>
    </source>
</evidence>
<evidence type="ECO:0000256" key="9">
    <source>
        <dbReference type="ARBA" id="ARBA00022927"/>
    </source>
</evidence>
<evidence type="ECO:0000256" key="11">
    <source>
        <dbReference type="ARBA" id="ARBA00023010"/>
    </source>
</evidence>
<dbReference type="eggNOG" id="COG1862">
    <property type="taxonomic scope" value="Bacteria"/>
</dbReference>
<evidence type="ECO:0000256" key="8">
    <source>
        <dbReference type="ARBA" id="ARBA00022692"/>
    </source>
</evidence>
<dbReference type="HOGENOM" id="CLU_116157_2_0_5"/>
<dbReference type="PANTHER" id="PTHR33909">
    <property type="entry name" value="SEC TRANSLOCON ACCESSORY COMPLEX SUBUNIT YAJC"/>
    <property type="match status" value="1"/>
</dbReference>
<feature type="region of interest" description="Disordered" evidence="13">
    <location>
        <begin position="106"/>
        <end position="152"/>
    </location>
</feature>
<evidence type="ECO:0000256" key="7">
    <source>
        <dbReference type="ARBA" id="ARBA00022475"/>
    </source>
</evidence>
<keyword evidence="11" id="KW-0811">Translocation</keyword>
<evidence type="ECO:0000256" key="12">
    <source>
        <dbReference type="ARBA" id="ARBA00023136"/>
    </source>
</evidence>
<keyword evidence="17" id="KW-1185">Reference proteome</keyword>
<evidence type="ECO:0000256" key="6">
    <source>
        <dbReference type="ARBA" id="ARBA00022448"/>
    </source>
</evidence>
<accession>E6YMR0</accession>
<evidence type="ECO:0000313" key="16">
    <source>
        <dbReference type="EMBL" id="KEC56499.1"/>
    </source>
</evidence>
<evidence type="ECO:0000256" key="2">
    <source>
        <dbReference type="ARBA" id="ARBA00004162"/>
    </source>
</evidence>
<feature type="transmembrane region" description="Helical" evidence="14">
    <location>
        <begin position="20"/>
        <end position="38"/>
    </location>
</feature>
<dbReference type="EMBL" id="AHPK01000004">
    <property type="protein sequence ID" value="KEC56499.1"/>
    <property type="molecule type" value="Genomic_DNA"/>
</dbReference>
<dbReference type="RefSeq" id="WP_035006222.1">
    <property type="nucleotide sequence ID" value="NZ_KL407337.1"/>
</dbReference>
<comment type="function">
    <text evidence="1">The SecYEG-SecDF-YajC-YidC holo-translocon (HTL) protein secretase/insertase is a supercomplex required for protein secretion, insertion of proteins into membranes, and assembly of membrane protein complexes. While the SecYEG complex is essential for assembly of a number of proteins and complexes, the SecDF-YajC-YidC subcomplex facilitates these functions.</text>
</comment>
<name>E6YMR0_9HYPH</name>
<evidence type="ECO:0000256" key="1">
    <source>
        <dbReference type="ARBA" id="ARBA00002061"/>
    </source>
</evidence>
<protein>
    <recommendedName>
        <fullName evidence="5">Sec translocon accessory complex subunit YajC</fullName>
    </recommendedName>
</protein>
<dbReference type="GO" id="GO:0005886">
    <property type="term" value="C:plasma membrane"/>
    <property type="evidence" value="ECO:0007669"/>
    <property type="project" value="UniProtKB-SubCell"/>
</dbReference>
<reference evidence="16 17" key="2">
    <citation type="submission" date="2012-04" db="EMBL/GenBank/DDBJ databases">
        <title>The Genome Sequence of Bartonella rochalimae BMGH.</title>
        <authorList>
            <consortium name="The Broad Institute Genome Sequencing Platform"/>
            <consortium name="The Broad Institute Genome Sequencing Center for Infectious Disease"/>
            <person name="Feldgarden M."/>
            <person name="Kirby J."/>
            <person name="Kosoy M."/>
            <person name="Birtles R."/>
            <person name="Probert W.S."/>
            <person name="Chiaraviglio L."/>
            <person name="Walker B."/>
            <person name="Young S.K."/>
            <person name="Zeng Q."/>
            <person name="Gargeya S."/>
            <person name="Fitzgerald M."/>
            <person name="Haas B."/>
            <person name="Abouelleil A."/>
            <person name="Alvarado L."/>
            <person name="Arachchi H.M."/>
            <person name="Berlin A.M."/>
            <person name="Chapman S.B."/>
            <person name="Goldberg J."/>
            <person name="Griggs A."/>
            <person name="Gujja S."/>
            <person name="Hansen M."/>
            <person name="Howarth C."/>
            <person name="Imamovic A."/>
            <person name="Larimer J."/>
            <person name="McCowen C."/>
            <person name="Montmayeur A."/>
            <person name="Murphy C."/>
            <person name="Neiman D."/>
            <person name="Pearson M."/>
            <person name="Priest M."/>
            <person name="Roberts A."/>
            <person name="Saif S."/>
            <person name="Shea T."/>
            <person name="Sisk P."/>
            <person name="Sykes S."/>
            <person name="Wortman J."/>
            <person name="Nusbaum C."/>
            <person name="Birren B."/>
        </authorList>
    </citation>
    <scope>NUCLEOTIDE SEQUENCE [LARGE SCALE GENOMIC DNA]</scope>
    <source>
        <strain evidence="16 17">ATCC BAA-1498</strain>
    </source>
</reference>